<sequence length="226" mass="25787">MDGCTESQLDLASGRFVSSVPDKLSKLTASSQKIAKVHVRGRPRSQSGWIAYHESQDPLSLVERSRYVGYNSKSPSVSFVNRYDWGYHMPDLGNIPRTWADIDPDSGWKALLEREHRRKRVHKVICSSPLEDLGANHPDAARAKRREYYQSNKIFLLDADKAPGLVKFLARSVAGNHMKSLLNDPQTEYHGRRKLGQASRRYLEETVVVFPVLRGTRDELRVLLRM</sequence>
<protein>
    <submittedName>
        <fullName evidence="1">Uncharacterized protein</fullName>
    </submittedName>
</protein>
<dbReference type="AlphaFoldDB" id="A0A2H3C3U4"/>
<keyword evidence="2" id="KW-1185">Reference proteome</keyword>
<gene>
    <name evidence="1" type="ORF">ARMSODRAFT_710800</name>
</gene>
<proteinExistence type="predicted"/>
<evidence type="ECO:0000313" key="2">
    <source>
        <dbReference type="Proteomes" id="UP000218334"/>
    </source>
</evidence>
<name>A0A2H3C3U4_9AGAR</name>
<dbReference type="Proteomes" id="UP000218334">
    <property type="component" value="Unassembled WGS sequence"/>
</dbReference>
<reference evidence="2" key="1">
    <citation type="journal article" date="2017" name="Nat. Ecol. Evol.">
        <title>Genome expansion and lineage-specific genetic innovations in the forest pathogenic fungi Armillaria.</title>
        <authorList>
            <person name="Sipos G."/>
            <person name="Prasanna A.N."/>
            <person name="Walter M.C."/>
            <person name="O'Connor E."/>
            <person name="Balint B."/>
            <person name="Krizsan K."/>
            <person name="Kiss B."/>
            <person name="Hess J."/>
            <person name="Varga T."/>
            <person name="Slot J."/>
            <person name="Riley R."/>
            <person name="Boka B."/>
            <person name="Rigling D."/>
            <person name="Barry K."/>
            <person name="Lee J."/>
            <person name="Mihaltcheva S."/>
            <person name="LaButti K."/>
            <person name="Lipzen A."/>
            <person name="Waldron R."/>
            <person name="Moloney N.M."/>
            <person name="Sperisen C."/>
            <person name="Kredics L."/>
            <person name="Vagvoelgyi C."/>
            <person name="Patrignani A."/>
            <person name="Fitzpatrick D."/>
            <person name="Nagy I."/>
            <person name="Doyle S."/>
            <person name="Anderson J.B."/>
            <person name="Grigoriev I.V."/>
            <person name="Gueldener U."/>
            <person name="Muensterkoetter M."/>
            <person name="Nagy L.G."/>
        </authorList>
    </citation>
    <scope>NUCLEOTIDE SEQUENCE [LARGE SCALE GENOMIC DNA]</scope>
    <source>
        <strain evidence="2">28-4</strain>
    </source>
</reference>
<dbReference type="EMBL" id="KZ293421">
    <property type="protein sequence ID" value="PBK72998.1"/>
    <property type="molecule type" value="Genomic_DNA"/>
</dbReference>
<accession>A0A2H3C3U4</accession>
<evidence type="ECO:0000313" key="1">
    <source>
        <dbReference type="EMBL" id="PBK72998.1"/>
    </source>
</evidence>
<organism evidence="1 2">
    <name type="scientific">Armillaria solidipes</name>
    <dbReference type="NCBI Taxonomy" id="1076256"/>
    <lineage>
        <taxon>Eukaryota</taxon>
        <taxon>Fungi</taxon>
        <taxon>Dikarya</taxon>
        <taxon>Basidiomycota</taxon>
        <taxon>Agaricomycotina</taxon>
        <taxon>Agaricomycetes</taxon>
        <taxon>Agaricomycetidae</taxon>
        <taxon>Agaricales</taxon>
        <taxon>Marasmiineae</taxon>
        <taxon>Physalacriaceae</taxon>
        <taxon>Armillaria</taxon>
    </lineage>
</organism>